<evidence type="ECO:0000313" key="8">
    <source>
        <dbReference type="EMBL" id="MFC4874140.1"/>
    </source>
</evidence>
<feature type="domain" description="SusD-like N-terminal" evidence="7">
    <location>
        <begin position="100"/>
        <end position="222"/>
    </location>
</feature>
<dbReference type="InterPro" id="IPR012944">
    <property type="entry name" value="SusD_RagB_dom"/>
</dbReference>
<dbReference type="InterPro" id="IPR011990">
    <property type="entry name" value="TPR-like_helical_dom_sf"/>
</dbReference>
<evidence type="ECO:0000256" key="4">
    <source>
        <dbReference type="ARBA" id="ARBA00023136"/>
    </source>
</evidence>
<comment type="subcellular location">
    <subcellularLocation>
        <location evidence="1">Cell outer membrane</location>
    </subcellularLocation>
</comment>
<organism evidence="8 9">
    <name type="scientific">Negadavirga shengliensis</name>
    <dbReference type="NCBI Taxonomy" id="1389218"/>
    <lineage>
        <taxon>Bacteria</taxon>
        <taxon>Pseudomonadati</taxon>
        <taxon>Bacteroidota</taxon>
        <taxon>Cytophagia</taxon>
        <taxon>Cytophagales</taxon>
        <taxon>Cyclobacteriaceae</taxon>
        <taxon>Negadavirga</taxon>
    </lineage>
</organism>
<evidence type="ECO:0000313" key="9">
    <source>
        <dbReference type="Proteomes" id="UP001595818"/>
    </source>
</evidence>
<dbReference type="InterPro" id="IPR033985">
    <property type="entry name" value="SusD-like_N"/>
</dbReference>
<evidence type="ECO:0000259" key="6">
    <source>
        <dbReference type="Pfam" id="PF07980"/>
    </source>
</evidence>
<dbReference type="Proteomes" id="UP001595818">
    <property type="component" value="Unassembled WGS sequence"/>
</dbReference>
<comment type="caution">
    <text evidence="8">The sequence shown here is derived from an EMBL/GenBank/DDBJ whole genome shotgun (WGS) entry which is preliminary data.</text>
</comment>
<proteinExistence type="inferred from homology"/>
<reference evidence="9" key="1">
    <citation type="journal article" date="2019" name="Int. J. Syst. Evol. Microbiol.">
        <title>The Global Catalogue of Microorganisms (GCM) 10K type strain sequencing project: providing services to taxonomists for standard genome sequencing and annotation.</title>
        <authorList>
            <consortium name="The Broad Institute Genomics Platform"/>
            <consortium name="The Broad Institute Genome Sequencing Center for Infectious Disease"/>
            <person name="Wu L."/>
            <person name="Ma J."/>
        </authorList>
    </citation>
    <scope>NUCLEOTIDE SEQUENCE [LARGE SCALE GENOMIC DNA]</scope>
    <source>
        <strain evidence="9">CGMCC 4.7466</strain>
    </source>
</reference>
<feature type="domain" description="RagB/SusD" evidence="6">
    <location>
        <begin position="268"/>
        <end position="443"/>
    </location>
</feature>
<evidence type="ECO:0000259" key="7">
    <source>
        <dbReference type="Pfam" id="PF14322"/>
    </source>
</evidence>
<dbReference type="Pfam" id="PF07980">
    <property type="entry name" value="SusD_RagB"/>
    <property type="match status" value="1"/>
</dbReference>
<dbReference type="Pfam" id="PF14322">
    <property type="entry name" value="SusD-like_3"/>
    <property type="match status" value="1"/>
</dbReference>
<keyword evidence="9" id="KW-1185">Reference proteome</keyword>
<comment type="similarity">
    <text evidence="2">Belongs to the SusD family.</text>
</comment>
<evidence type="ECO:0000256" key="5">
    <source>
        <dbReference type="ARBA" id="ARBA00023237"/>
    </source>
</evidence>
<dbReference type="EMBL" id="JBHSJJ010000015">
    <property type="protein sequence ID" value="MFC4874140.1"/>
    <property type="molecule type" value="Genomic_DNA"/>
</dbReference>
<evidence type="ECO:0000256" key="3">
    <source>
        <dbReference type="ARBA" id="ARBA00022729"/>
    </source>
</evidence>
<dbReference type="RefSeq" id="WP_377067699.1">
    <property type="nucleotide sequence ID" value="NZ_JBHSJJ010000015.1"/>
</dbReference>
<keyword evidence="3" id="KW-0732">Signal</keyword>
<keyword evidence="5" id="KW-0998">Cell outer membrane</keyword>
<gene>
    <name evidence="8" type="ORF">ACFPFU_20715</name>
</gene>
<protein>
    <submittedName>
        <fullName evidence="8">RagB/SusD family nutrient uptake outer membrane protein</fullName>
    </submittedName>
</protein>
<accession>A0ABV9T5Y7</accession>
<keyword evidence="4" id="KW-0472">Membrane</keyword>
<dbReference type="SUPFAM" id="SSF48452">
    <property type="entry name" value="TPR-like"/>
    <property type="match status" value="1"/>
</dbReference>
<evidence type="ECO:0000256" key="1">
    <source>
        <dbReference type="ARBA" id="ARBA00004442"/>
    </source>
</evidence>
<name>A0ABV9T5Y7_9BACT</name>
<sequence>MKKIKFLIYFVIVSVLPLNSCQDDFLDKPALGVLDEAVLANREGLNGLLIGAYSQLNGSPAALWFASPSNFLFGSIAGGDAHKGADGGSEIPMDAIMRMTVDPTNGYINAAWNYYYEGVTRANSVLRVAEQVDDIPDEELANIIGQARFIRGHFYSYLKKMFDNIPWIDEHTTDFHQPNTVDTWPMIEADFRYAMEHLNETQPDVGRANRWAAAAYLAKTYLYQEKFQEAKEIFDQVISSGVTSNGLTYGLLPRFQHNFDAAMQNNEESVFAVQMVAQDGTNDILNANVGDMLNFPYGGPFSCCGIFQPSQDLVNSYRTNAANGLPYIHDYNQHEVKHDMGLSSSQPFEPDAGPLDPRLDWTVGRRGIPYLDWGNHPGNDWIRDQNYAGPYAPIKNVYRQETQDQYASFYSWAPGTAINLLIIRFSDVLLMAAEAEANLGNPESGGSICEPGQEQGGQSRWICQEIHQ</sequence>
<evidence type="ECO:0000256" key="2">
    <source>
        <dbReference type="ARBA" id="ARBA00006275"/>
    </source>
</evidence>
<dbReference type="Gene3D" id="1.25.40.390">
    <property type="match status" value="1"/>
</dbReference>